<dbReference type="GO" id="GO:0006446">
    <property type="term" value="P:regulation of translational initiation"/>
    <property type="evidence" value="ECO:0007669"/>
    <property type="project" value="TreeGrafter"/>
</dbReference>
<dbReference type="InterPro" id="IPR001498">
    <property type="entry name" value="Impact_N"/>
</dbReference>
<sequence>MTFREVAAVRLDEKKSKFYAHLYEIDSVDDVAAIREIHEKLYKKAAHHCYAAAFGTFLDSRADGEVGSPGRVLAEILERHGLSSHVLIVSRLFGGIKLGPAGVARAFREAGNGVVTEYEERRKAL</sequence>
<dbReference type="InterPro" id="IPR023582">
    <property type="entry name" value="Impact"/>
</dbReference>
<comment type="caution">
    <text evidence="3">The sequence shown here is derived from an EMBL/GenBank/DDBJ whole genome shotgun (WGS) entry which is preliminary data.</text>
</comment>
<dbReference type="GO" id="GO:0005737">
    <property type="term" value="C:cytoplasm"/>
    <property type="evidence" value="ECO:0007669"/>
    <property type="project" value="TreeGrafter"/>
</dbReference>
<evidence type="ECO:0000256" key="1">
    <source>
        <dbReference type="ARBA" id="ARBA00007665"/>
    </source>
</evidence>
<name>A0AAX0Q866_9EURY</name>
<dbReference type="EMBL" id="LMVO01000012">
    <property type="protein sequence ID" value="PAV09476.1"/>
    <property type="molecule type" value="Genomic_DNA"/>
</dbReference>
<dbReference type="GO" id="GO:0140469">
    <property type="term" value="P:GCN2-mediated signaling"/>
    <property type="evidence" value="ECO:0007669"/>
    <property type="project" value="TreeGrafter"/>
</dbReference>
<organism evidence="3 4">
    <name type="scientific">Methanocorpusculum parvum</name>
    <dbReference type="NCBI Taxonomy" id="2193"/>
    <lineage>
        <taxon>Archaea</taxon>
        <taxon>Methanobacteriati</taxon>
        <taxon>Methanobacteriota</taxon>
        <taxon>Stenosarchaea group</taxon>
        <taxon>Methanomicrobia</taxon>
        <taxon>Methanomicrobiales</taxon>
        <taxon>Methanocorpusculaceae</taxon>
        <taxon>Methanocorpusculum</taxon>
    </lineage>
</organism>
<dbReference type="SUPFAM" id="SSF54211">
    <property type="entry name" value="Ribosomal protein S5 domain 2-like"/>
    <property type="match status" value="1"/>
</dbReference>
<proteinExistence type="inferred from homology"/>
<keyword evidence="4" id="KW-1185">Reference proteome</keyword>
<dbReference type="RefSeq" id="WP_042699914.1">
    <property type="nucleotide sequence ID" value="NZ_LMVO01000012.1"/>
</dbReference>
<dbReference type="Proteomes" id="UP000243820">
    <property type="component" value="Unassembled WGS sequence"/>
</dbReference>
<comment type="similarity">
    <text evidence="1">Belongs to the IMPACT family.</text>
</comment>
<gene>
    <name evidence="3" type="ORF">ASJ83_02550</name>
</gene>
<evidence type="ECO:0000313" key="3">
    <source>
        <dbReference type="EMBL" id="PAV09476.1"/>
    </source>
</evidence>
<dbReference type="AlphaFoldDB" id="A0AAX0Q866"/>
<evidence type="ECO:0000259" key="2">
    <source>
        <dbReference type="Pfam" id="PF01205"/>
    </source>
</evidence>
<dbReference type="Pfam" id="PF01205">
    <property type="entry name" value="Impact_N"/>
    <property type="match status" value="1"/>
</dbReference>
<dbReference type="PANTHER" id="PTHR16301">
    <property type="entry name" value="IMPACT-RELATED"/>
    <property type="match status" value="1"/>
</dbReference>
<accession>A0AAX0Q866</accession>
<reference evidence="3 4" key="1">
    <citation type="journal article" date="2017" name="BMC Genomics">
        <title>Genomic analysis of methanogenic archaea reveals a shift towards energy conservation.</title>
        <authorList>
            <person name="Gilmore S.P."/>
            <person name="Henske J.K."/>
            <person name="Sexton J.A."/>
            <person name="Solomon K.V."/>
            <person name="Seppala S."/>
            <person name="Yoo J.I."/>
            <person name="Huyett L.M."/>
            <person name="Pressman A."/>
            <person name="Cogan J.Z."/>
            <person name="Kivenson V."/>
            <person name="Peng X."/>
            <person name="Tan Y."/>
            <person name="Valentine D.L."/>
            <person name="O'Malley M.A."/>
        </authorList>
    </citation>
    <scope>NUCLEOTIDE SEQUENCE [LARGE SCALE GENOMIC DNA]</scope>
    <source>
        <strain evidence="3 4">XII</strain>
    </source>
</reference>
<dbReference type="InterPro" id="IPR036956">
    <property type="entry name" value="Impact_N_sf"/>
</dbReference>
<evidence type="ECO:0000313" key="4">
    <source>
        <dbReference type="Proteomes" id="UP000243820"/>
    </source>
</evidence>
<dbReference type="Gene3D" id="3.30.230.30">
    <property type="entry name" value="Impact, N-terminal domain"/>
    <property type="match status" value="1"/>
</dbReference>
<feature type="domain" description="Impact N-terminal" evidence="2">
    <location>
        <begin position="14"/>
        <end position="112"/>
    </location>
</feature>
<dbReference type="InterPro" id="IPR020568">
    <property type="entry name" value="Ribosomal_Su5_D2-typ_SF"/>
</dbReference>
<dbReference type="PANTHER" id="PTHR16301:SF25">
    <property type="entry name" value="PROTEIN IMPACT"/>
    <property type="match status" value="1"/>
</dbReference>
<protein>
    <recommendedName>
        <fullName evidence="2">Impact N-terminal domain-containing protein</fullName>
    </recommendedName>
</protein>